<evidence type="ECO:0000256" key="1">
    <source>
        <dbReference type="ARBA" id="ARBA00000085"/>
    </source>
</evidence>
<evidence type="ECO:0000313" key="9">
    <source>
        <dbReference type="Proteomes" id="UP000509458"/>
    </source>
</evidence>
<dbReference type="SUPFAM" id="SSF47384">
    <property type="entry name" value="Homodimeric domain of signal transducing histidine kinase"/>
    <property type="match status" value="1"/>
</dbReference>
<protein>
    <recommendedName>
        <fullName evidence="2">histidine kinase</fullName>
        <ecNumber evidence="2">2.7.13.3</ecNumber>
    </recommendedName>
</protein>
<dbReference type="Gene3D" id="3.30.565.10">
    <property type="entry name" value="Histidine kinase-like ATPase, C-terminal domain"/>
    <property type="match status" value="1"/>
</dbReference>
<dbReference type="GO" id="GO:0016036">
    <property type="term" value="P:cellular response to phosphate starvation"/>
    <property type="evidence" value="ECO:0007669"/>
    <property type="project" value="TreeGrafter"/>
</dbReference>
<keyword evidence="5 8" id="KW-0418">Kinase</keyword>
<evidence type="ECO:0000256" key="2">
    <source>
        <dbReference type="ARBA" id="ARBA00012438"/>
    </source>
</evidence>
<dbReference type="PRINTS" id="PR00344">
    <property type="entry name" value="BCTRLSENSOR"/>
</dbReference>
<sequence>MVVSEAVQQDIQAIDAIEAVPYIMQILASSLDLRFICVARVTEEAWTMCAVLDNAEFGLTPGDHLEIETTFCRTVRASKKQIVINHASADSEYCDNPIPIMYGFESYFSYPIYDANGDFFGTLCGLDPEPRELRNELVHGQISAFAKLISSQILLKDQMERSQAQLTDARNIARLQEQYIAILGHDIRTPLSSIQIGISFLDDIIKDSQIASTVQVPVFKAVSRMKNSVQRMTRLIEDAMDFTHSRMGEGLPVKMAKAVSLAQQLNYTAEELATNYPNCTIRTHIDITEQLVCDEKRVCQLLSNLLKNALVHGDQAHPVYVKVITNRNDFILSVQNSGTPISDESKARLFQPFWRKESSVKNDGLGLGLFIASEIARAHQGSLSVTSDFNGTEFTFCFPLIRVSSIPHESVSH</sequence>
<evidence type="ECO:0000313" key="8">
    <source>
        <dbReference type="EMBL" id="CAB9495724.1"/>
    </source>
</evidence>
<dbReference type="Proteomes" id="UP000509458">
    <property type="component" value="Chromosome"/>
</dbReference>
<evidence type="ECO:0000259" key="7">
    <source>
        <dbReference type="PROSITE" id="PS50109"/>
    </source>
</evidence>
<dbReference type="Pfam" id="PF02518">
    <property type="entry name" value="HATPase_c"/>
    <property type="match status" value="1"/>
</dbReference>
<dbReference type="InterPro" id="IPR004358">
    <property type="entry name" value="Sig_transdc_His_kin-like_C"/>
</dbReference>
<dbReference type="InterPro" id="IPR036097">
    <property type="entry name" value="HisK_dim/P_sf"/>
</dbReference>
<dbReference type="PANTHER" id="PTHR45453:SF1">
    <property type="entry name" value="PHOSPHATE REGULON SENSOR PROTEIN PHOR"/>
    <property type="match status" value="1"/>
</dbReference>
<name>A0A6T9Y4E6_ALTMA</name>
<dbReference type="Pfam" id="PF01590">
    <property type="entry name" value="GAF"/>
    <property type="match status" value="1"/>
</dbReference>
<dbReference type="SUPFAM" id="SSF55874">
    <property type="entry name" value="ATPase domain of HSP90 chaperone/DNA topoisomerase II/histidine kinase"/>
    <property type="match status" value="1"/>
</dbReference>
<dbReference type="GO" id="GO:0000155">
    <property type="term" value="F:phosphorelay sensor kinase activity"/>
    <property type="evidence" value="ECO:0007669"/>
    <property type="project" value="InterPro"/>
</dbReference>
<dbReference type="GO" id="GO:0004721">
    <property type="term" value="F:phosphoprotein phosphatase activity"/>
    <property type="evidence" value="ECO:0007669"/>
    <property type="project" value="TreeGrafter"/>
</dbReference>
<dbReference type="Gene3D" id="1.10.287.130">
    <property type="match status" value="1"/>
</dbReference>
<dbReference type="InterPro" id="IPR050351">
    <property type="entry name" value="BphY/WalK/GraS-like"/>
</dbReference>
<organism evidence="8 9">
    <name type="scientific">Alteromonas macleodii</name>
    <name type="common">Pseudoalteromonas macleodii</name>
    <dbReference type="NCBI Taxonomy" id="28108"/>
    <lineage>
        <taxon>Bacteria</taxon>
        <taxon>Pseudomonadati</taxon>
        <taxon>Pseudomonadota</taxon>
        <taxon>Gammaproteobacteria</taxon>
        <taxon>Alteromonadales</taxon>
        <taxon>Alteromonadaceae</taxon>
        <taxon>Alteromonas/Salinimonas group</taxon>
        <taxon>Alteromonas</taxon>
    </lineage>
</organism>
<dbReference type="Pfam" id="PF00512">
    <property type="entry name" value="HisKA"/>
    <property type="match status" value="1"/>
</dbReference>
<evidence type="ECO:0000256" key="4">
    <source>
        <dbReference type="ARBA" id="ARBA00022679"/>
    </source>
</evidence>
<dbReference type="EC" id="2.7.13.3" evidence="2"/>
<dbReference type="CDD" id="cd00082">
    <property type="entry name" value="HisKA"/>
    <property type="match status" value="1"/>
</dbReference>
<gene>
    <name evidence="8" type="ORF">ALFOR1_70091</name>
</gene>
<dbReference type="AlphaFoldDB" id="A0A6T9Y4E6"/>
<accession>A0A6T9Y4E6</accession>
<dbReference type="InterPro" id="IPR003018">
    <property type="entry name" value="GAF"/>
</dbReference>
<dbReference type="EMBL" id="LR812090">
    <property type="protein sequence ID" value="CAB9495724.1"/>
    <property type="molecule type" value="Genomic_DNA"/>
</dbReference>
<dbReference type="SUPFAM" id="SSF55781">
    <property type="entry name" value="GAF domain-like"/>
    <property type="match status" value="1"/>
</dbReference>
<dbReference type="PROSITE" id="PS50109">
    <property type="entry name" value="HIS_KIN"/>
    <property type="match status" value="1"/>
</dbReference>
<dbReference type="SMART" id="SM00388">
    <property type="entry name" value="HisKA"/>
    <property type="match status" value="1"/>
</dbReference>
<evidence type="ECO:0000256" key="5">
    <source>
        <dbReference type="ARBA" id="ARBA00022777"/>
    </source>
</evidence>
<proteinExistence type="predicted"/>
<dbReference type="GO" id="GO:0005886">
    <property type="term" value="C:plasma membrane"/>
    <property type="evidence" value="ECO:0007669"/>
    <property type="project" value="TreeGrafter"/>
</dbReference>
<feature type="domain" description="Histidine kinase" evidence="7">
    <location>
        <begin position="182"/>
        <end position="402"/>
    </location>
</feature>
<keyword evidence="4 8" id="KW-0808">Transferase</keyword>
<evidence type="ECO:0000256" key="3">
    <source>
        <dbReference type="ARBA" id="ARBA00022553"/>
    </source>
</evidence>
<evidence type="ECO:0000256" key="6">
    <source>
        <dbReference type="ARBA" id="ARBA00023012"/>
    </source>
</evidence>
<dbReference type="SMART" id="SM00387">
    <property type="entry name" value="HATPase_c"/>
    <property type="match status" value="1"/>
</dbReference>
<dbReference type="InterPro" id="IPR005467">
    <property type="entry name" value="His_kinase_dom"/>
</dbReference>
<dbReference type="InterPro" id="IPR003661">
    <property type="entry name" value="HisK_dim/P_dom"/>
</dbReference>
<keyword evidence="3" id="KW-0597">Phosphoprotein</keyword>
<dbReference type="Gene3D" id="3.30.450.40">
    <property type="match status" value="1"/>
</dbReference>
<comment type="catalytic activity">
    <reaction evidence="1">
        <text>ATP + protein L-histidine = ADP + protein N-phospho-L-histidine.</text>
        <dbReference type="EC" id="2.7.13.3"/>
    </reaction>
</comment>
<dbReference type="InterPro" id="IPR029016">
    <property type="entry name" value="GAF-like_dom_sf"/>
</dbReference>
<keyword evidence="6" id="KW-0902">Two-component regulatory system</keyword>
<dbReference type="PANTHER" id="PTHR45453">
    <property type="entry name" value="PHOSPHATE REGULON SENSOR PROTEIN PHOR"/>
    <property type="match status" value="1"/>
</dbReference>
<reference evidence="8 9" key="1">
    <citation type="submission" date="2020-06" db="EMBL/GenBank/DDBJ databases">
        <authorList>
            <person name="Duchaud E."/>
        </authorList>
    </citation>
    <scope>NUCLEOTIDE SEQUENCE [LARGE SCALE GENOMIC DNA]</scope>
    <source>
        <strain evidence="8">Alteromonas fortis</strain>
    </source>
</reference>
<dbReference type="InterPro" id="IPR036890">
    <property type="entry name" value="HATPase_C_sf"/>
</dbReference>
<dbReference type="InterPro" id="IPR003594">
    <property type="entry name" value="HATPase_dom"/>
</dbReference>